<comment type="caution">
    <text evidence="1">The sequence shown here is derived from an EMBL/GenBank/DDBJ whole genome shotgun (WGS) entry which is preliminary data.</text>
</comment>
<dbReference type="GeneID" id="66069226"/>
<dbReference type="KEGG" id="more:E1B28_000150"/>
<dbReference type="AlphaFoldDB" id="A0A9P7V0V1"/>
<protein>
    <submittedName>
        <fullName evidence="1">Uncharacterized protein</fullName>
    </submittedName>
</protein>
<evidence type="ECO:0000313" key="1">
    <source>
        <dbReference type="EMBL" id="KAG7098182.1"/>
    </source>
</evidence>
<proteinExistence type="predicted"/>
<dbReference type="Proteomes" id="UP001049176">
    <property type="component" value="Chromosome 1"/>
</dbReference>
<evidence type="ECO:0000313" key="2">
    <source>
        <dbReference type="Proteomes" id="UP001049176"/>
    </source>
</evidence>
<keyword evidence="2" id="KW-1185">Reference proteome</keyword>
<sequence>MLTPQSPLGVSRFSIAKVIFGDLWTTHLAMSTSMPKRQELLGSVSDRNLVSHSQGGYDKLCVAKHLQDAAQDTTAVIMAWQCKLDRAMAF</sequence>
<reference evidence="1" key="1">
    <citation type="journal article" date="2021" name="Genome Biol. Evol.">
        <title>The assembled and annotated genome of the fairy-ring fungus Marasmius oreades.</title>
        <authorList>
            <person name="Hiltunen M."/>
            <person name="Ament-Velasquez S.L."/>
            <person name="Johannesson H."/>
        </authorList>
    </citation>
    <scope>NUCLEOTIDE SEQUENCE</scope>
    <source>
        <strain evidence="1">03SP1</strain>
    </source>
</reference>
<accession>A0A9P7V0V1</accession>
<dbReference type="EMBL" id="CM032181">
    <property type="protein sequence ID" value="KAG7098182.1"/>
    <property type="molecule type" value="Genomic_DNA"/>
</dbReference>
<name>A0A9P7V0V1_9AGAR</name>
<dbReference type="RefSeq" id="XP_043014652.1">
    <property type="nucleotide sequence ID" value="XM_043145952.1"/>
</dbReference>
<organism evidence="1 2">
    <name type="scientific">Marasmius oreades</name>
    <name type="common">fairy-ring Marasmius</name>
    <dbReference type="NCBI Taxonomy" id="181124"/>
    <lineage>
        <taxon>Eukaryota</taxon>
        <taxon>Fungi</taxon>
        <taxon>Dikarya</taxon>
        <taxon>Basidiomycota</taxon>
        <taxon>Agaricomycotina</taxon>
        <taxon>Agaricomycetes</taxon>
        <taxon>Agaricomycetidae</taxon>
        <taxon>Agaricales</taxon>
        <taxon>Marasmiineae</taxon>
        <taxon>Marasmiaceae</taxon>
        <taxon>Marasmius</taxon>
    </lineage>
</organism>
<gene>
    <name evidence="1" type="ORF">E1B28_000150</name>
</gene>